<dbReference type="InterPro" id="IPR036388">
    <property type="entry name" value="WH-like_DNA-bd_sf"/>
</dbReference>
<dbReference type="InterPro" id="IPR014284">
    <property type="entry name" value="RNA_pol_sigma-70_dom"/>
</dbReference>
<accession>A0A291RYD0</accession>
<evidence type="ECO:0000313" key="9">
    <source>
        <dbReference type="EMBL" id="ATL72252.1"/>
    </source>
</evidence>
<dbReference type="Pfam" id="PF08281">
    <property type="entry name" value="Sigma70_r4_2"/>
    <property type="match status" value="1"/>
</dbReference>
<comment type="subunit">
    <text evidence="2">Interacts transiently with the RNA polymerase catalytic core formed by RpoA, RpoB, RpoC and RpoZ (2 alpha, 1 beta, 1 beta' and 1 omega subunit) to form the RNA polymerase holoenzyme that can initiate transcription.</text>
</comment>
<dbReference type="InterPro" id="IPR013324">
    <property type="entry name" value="RNA_pol_sigma_r3/r4-like"/>
</dbReference>
<dbReference type="InterPro" id="IPR007627">
    <property type="entry name" value="RNA_pol_sigma70_r2"/>
</dbReference>
<keyword evidence="6" id="KW-0804">Transcription</keyword>
<dbReference type="Gene3D" id="1.10.10.10">
    <property type="entry name" value="Winged helix-like DNA-binding domain superfamily/Winged helix DNA-binding domain"/>
    <property type="match status" value="1"/>
</dbReference>
<keyword evidence="4" id="KW-0731">Sigma factor</keyword>
<evidence type="ECO:0000256" key="4">
    <source>
        <dbReference type="ARBA" id="ARBA00023082"/>
    </source>
</evidence>
<gene>
    <name evidence="9" type="ORF">CRH09_31905</name>
</gene>
<evidence type="ECO:0000259" key="8">
    <source>
        <dbReference type="Pfam" id="PF08281"/>
    </source>
</evidence>
<comment type="similarity">
    <text evidence="1">Belongs to the sigma-70 factor family. ECF subfamily.</text>
</comment>
<dbReference type="NCBIfam" id="TIGR02937">
    <property type="entry name" value="sigma70-ECF"/>
    <property type="match status" value="1"/>
</dbReference>
<dbReference type="SUPFAM" id="SSF54427">
    <property type="entry name" value="NTF2-like"/>
    <property type="match status" value="1"/>
</dbReference>
<dbReference type="Proteomes" id="UP000221961">
    <property type="component" value="Chromosome"/>
</dbReference>
<dbReference type="InterPro" id="IPR013325">
    <property type="entry name" value="RNA_pol_sigma_r2"/>
</dbReference>
<evidence type="ECO:0000256" key="3">
    <source>
        <dbReference type="ARBA" id="ARBA00023015"/>
    </source>
</evidence>
<dbReference type="PANTHER" id="PTHR30173:SF43">
    <property type="entry name" value="ECF RNA POLYMERASE SIGMA FACTOR SIGI-RELATED"/>
    <property type="match status" value="1"/>
</dbReference>
<dbReference type="InterPro" id="IPR052704">
    <property type="entry name" value="ECF_Sigma-70_Domain"/>
</dbReference>
<name>A0A291RYD0_9NOCA</name>
<organism evidence="9 10">
    <name type="scientific">Nocardia terpenica</name>
    <dbReference type="NCBI Taxonomy" id="455432"/>
    <lineage>
        <taxon>Bacteria</taxon>
        <taxon>Bacillati</taxon>
        <taxon>Actinomycetota</taxon>
        <taxon>Actinomycetes</taxon>
        <taxon>Mycobacteriales</taxon>
        <taxon>Nocardiaceae</taxon>
        <taxon>Nocardia</taxon>
    </lineage>
</organism>
<dbReference type="Gene3D" id="1.10.1740.10">
    <property type="match status" value="1"/>
</dbReference>
<feature type="domain" description="RNA polymerase sigma-70 region 2" evidence="7">
    <location>
        <begin position="9"/>
        <end position="72"/>
    </location>
</feature>
<dbReference type="GO" id="GO:0016987">
    <property type="term" value="F:sigma factor activity"/>
    <property type="evidence" value="ECO:0007669"/>
    <property type="project" value="UniProtKB-KW"/>
</dbReference>
<evidence type="ECO:0000256" key="6">
    <source>
        <dbReference type="ARBA" id="ARBA00023163"/>
    </source>
</evidence>
<dbReference type="SUPFAM" id="SSF88946">
    <property type="entry name" value="Sigma2 domain of RNA polymerase sigma factors"/>
    <property type="match status" value="1"/>
</dbReference>
<dbReference type="GO" id="GO:0006352">
    <property type="term" value="P:DNA-templated transcription initiation"/>
    <property type="evidence" value="ECO:0007669"/>
    <property type="project" value="InterPro"/>
</dbReference>
<dbReference type="SUPFAM" id="SSF88659">
    <property type="entry name" value="Sigma3 and sigma4 domains of RNA polymerase sigma factors"/>
    <property type="match status" value="1"/>
</dbReference>
<evidence type="ECO:0000256" key="2">
    <source>
        <dbReference type="ARBA" id="ARBA00011344"/>
    </source>
</evidence>
<evidence type="ECO:0000256" key="1">
    <source>
        <dbReference type="ARBA" id="ARBA00010641"/>
    </source>
</evidence>
<keyword evidence="3" id="KW-0805">Transcription regulation</keyword>
<dbReference type="Pfam" id="PF04542">
    <property type="entry name" value="Sigma70_r2"/>
    <property type="match status" value="1"/>
</dbReference>
<dbReference type="Gene3D" id="3.10.450.50">
    <property type="match status" value="1"/>
</dbReference>
<evidence type="ECO:0000259" key="7">
    <source>
        <dbReference type="Pfam" id="PF04542"/>
    </source>
</evidence>
<dbReference type="GeneID" id="88361882"/>
<proteinExistence type="inferred from homology"/>
<protein>
    <submittedName>
        <fullName evidence="9">RNA polymerase subunit sigma-70</fullName>
    </submittedName>
</protein>
<dbReference type="EMBL" id="CP023778">
    <property type="protein sequence ID" value="ATL72252.1"/>
    <property type="molecule type" value="Genomic_DNA"/>
</dbReference>
<sequence>MDNELGQRFEQHREHVRMVAYRMLGSLAEAEDAVQEAWLRLGSVDADGIGNLAGWLTTVVSRICLDMLRARRFRREDLIGHDLAGGAGPMVGGDPEHEAVLVDSVGRAVLVVLDRLGPDERVALVLHDMFAVPFDEIAPLVERSVATTKKLASRARRKVRGHSELSAGELARRRRVVEAFLAASRAGDLDAVLEVLSPSVIRRADRYAIAADRPGEVRGARAVAGEVAVFGRGARFATAVLVDGSVGLAVAPDGRLRLVVVFTIDGDEIAEYRLVADPVELERLELAVLA</sequence>
<dbReference type="PANTHER" id="PTHR30173">
    <property type="entry name" value="SIGMA 19 FACTOR"/>
    <property type="match status" value="1"/>
</dbReference>
<dbReference type="GO" id="GO:0003677">
    <property type="term" value="F:DNA binding"/>
    <property type="evidence" value="ECO:0007669"/>
    <property type="project" value="UniProtKB-KW"/>
</dbReference>
<dbReference type="KEGG" id="ntp:CRH09_31905"/>
<dbReference type="InterPro" id="IPR032710">
    <property type="entry name" value="NTF2-like_dom_sf"/>
</dbReference>
<feature type="domain" description="RNA polymerase sigma factor 70 region 4 type 2" evidence="8">
    <location>
        <begin position="108"/>
        <end position="158"/>
    </location>
</feature>
<keyword evidence="5" id="KW-0238">DNA-binding</keyword>
<dbReference type="AlphaFoldDB" id="A0A291RYD0"/>
<evidence type="ECO:0000313" key="10">
    <source>
        <dbReference type="Proteomes" id="UP000221961"/>
    </source>
</evidence>
<dbReference type="RefSeq" id="WP_098699069.1">
    <property type="nucleotide sequence ID" value="NZ_CP023778.1"/>
</dbReference>
<evidence type="ECO:0000256" key="5">
    <source>
        <dbReference type="ARBA" id="ARBA00023125"/>
    </source>
</evidence>
<reference evidence="9 10" key="1">
    <citation type="submission" date="2017-10" db="EMBL/GenBank/DDBJ databases">
        <title>Comparative genomics between pathogenic Norcardia.</title>
        <authorList>
            <person name="Zeng L."/>
        </authorList>
    </citation>
    <scope>NUCLEOTIDE SEQUENCE [LARGE SCALE GENOMIC DNA]</scope>
    <source>
        <strain evidence="9 10">NC_YFY_NT001</strain>
    </source>
</reference>
<dbReference type="InterPro" id="IPR013249">
    <property type="entry name" value="RNA_pol_sigma70_r4_t2"/>
</dbReference>